<dbReference type="AlphaFoldDB" id="A0AAP2CS03"/>
<dbReference type="PANTHER" id="PTHR22911">
    <property type="entry name" value="ACYL-MALONYL CONDENSING ENZYME-RELATED"/>
    <property type="match status" value="1"/>
</dbReference>
<feature type="transmembrane region" description="Helical" evidence="6">
    <location>
        <begin position="28"/>
        <end position="47"/>
    </location>
</feature>
<reference evidence="8 9" key="1">
    <citation type="journal article" date="2021" name="Arch. Microbiol.">
        <title>Harenicola maris gen. nov., sp. nov. isolated from the Sea of Japan shallow sediments.</title>
        <authorList>
            <person name="Romanenko L.A."/>
            <person name="Kurilenko V.V."/>
            <person name="Chernysheva N.Y."/>
            <person name="Tekutyeva L.A."/>
            <person name="Velansky P.V."/>
            <person name="Svetashev V.I."/>
            <person name="Isaeva M.P."/>
        </authorList>
    </citation>
    <scope>NUCLEOTIDE SEQUENCE [LARGE SCALE GENOMIC DNA]</scope>
    <source>
        <strain evidence="8 9">KMM 3653</strain>
    </source>
</reference>
<dbReference type="Pfam" id="PF00892">
    <property type="entry name" value="EamA"/>
    <property type="match status" value="1"/>
</dbReference>
<dbReference type="SUPFAM" id="SSF103481">
    <property type="entry name" value="Multidrug resistance efflux transporter EmrE"/>
    <property type="match status" value="2"/>
</dbReference>
<feature type="transmembrane region" description="Helical" evidence="6">
    <location>
        <begin position="85"/>
        <end position="107"/>
    </location>
</feature>
<proteinExistence type="inferred from homology"/>
<dbReference type="EMBL" id="JADQAZ010000004">
    <property type="protein sequence ID" value="MBT0959464.1"/>
    <property type="molecule type" value="Genomic_DNA"/>
</dbReference>
<evidence type="ECO:0000313" key="8">
    <source>
        <dbReference type="EMBL" id="MBT0959464.1"/>
    </source>
</evidence>
<evidence type="ECO:0000256" key="1">
    <source>
        <dbReference type="ARBA" id="ARBA00004141"/>
    </source>
</evidence>
<evidence type="ECO:0000256" key="3">
    <source>
        <dbReference type="ARBA" id="ARBA00022692"/>
    </source>
</evidence>
<feature type="transmembrane region" description="Helical" evidence="6">
    <location>
        <begin position="198"/>
        <end position="217"/>
    </location>
</feature>
<dbReference type="InterPro" id="IPR037185">
    <property type="entry name" value="EmrE-like"/>
</dbReference>
<dbReference type="PANTHER" id="PTHR22911:SF6">
    <property type="entry name" value="SOLUTE CARRIER FAMILY 35 MEMBER G1"/>
    <property type="match status" value="1"/>
</dbReference>
<evidence type="ECO:0000313" key="9">
    <source>
        <dbReference type="Proteomes" id="UP001315686"/>
    </source>
</evidence>
<comment type="caution">
    <text evidence="8">The sequence shown here is derived from an EMBL/GenBank/DDBJ whole genome shotgun (WGS) entry which is preliminary data.</text>
</comment>
<feature type="domain" description="EamA" evidence="7">
    <location>
        <begin position="2"/>
        <end position="129"/>
    </location>
</feature>
<gene>
    <name evidence="8" type="ORF">IV417_18895</name>
</gene>
<keyword evidence="5 6" id="KW-0472">Membrane</keyword>
<feature type="transmembrane region" description="Helical" evidence="6">
    <location>
        <begin position="252"/>
        <end position="270"/>
    </location>
</feature>
<evidence type="ECO:0000256" key="4">
    <source>
        <dbReference type="ARBA" id="ARBA00022989"/>
    </source>
</evidence>
<protein>
    <submittedName>
        <fullName evidence="8">DMT family transporter</fullName>
    </submittedName>
</protein>
<feature type="transmembrane region" description="Helical" evidence="6">
    <location>
        <begin position="114"/>
        <end position="130"/>
    </location>
</feature>
<evidence type="ECO:0000256" key="5">
    <source>
        <dbReference type="ARBA" id="ARBA00023136"/>
    </source>
</evidence>
<comment type="subcellular location">
    <subcellularLocation>
        <location evidence="1">Membrane</location>
        <topology evidence="1">Multi-pass membrane protein</topology>
    </subcellularLocation>
</comment>
<dbReference type="InterPro" id="IPR000620">
    <property type="entry name" value="EamA_dom"/>
</dbReference>
<evidence type="ECO:0000256" key="2">
    <source>
        <dbReference type="ARBA" id="ARBA00009853"/>
    </source>
</evidence>
<dbReference type="Proteomes" id="UP001315686">
    <property type="component" value="Unassembled WGS sequence"/>
</dbReference>
<comment type="similarity">
    <text evidence="2">Belongs to the drug/metabolite transporter (DMT) superfamily. 10 TMS drug/metabolite exporter (DME) (TC 2.A.7.3) family.</text>
</comment>
<organism evidence="8 9">
    <name type="scientific">Harenicola maris</name>
    <dbReference type="NCBI Taxonomy" id="2841044"/>
    <lineage>
        <taxon>Bacteria</taxon>
        <taxon>Pseudomonadati</taxon>
        <taxon>Pseudomonadota</taxon>
        <taxon>Alphaproteobacteria</taxon>
        <taxon>Rhodobacterales</taxon>
        <taxon>Paracoccaceae</taxon>
        <taxon>Harenicola</taxon>
    </lineage>
</organism>
<keyword evidence="4 6" id="KW-1133">Transmembrane helix</keyword>
<dbReference type="Gene3D" id="1.10.3730.20">
    <property type="match status" value="1"/>
</dbReference>
<dbReference type="GO" id="GO:0016020">
    <property type="term" value="C:membrane"/>
    <property type="evidence" value="ECO:0007669"/>
    <property type="project" value="UniProtKB-SubCell"/>
</dbReference>
<feature type="transmembrane region" description="Helical" evidence="6">
    <location>
        <begin position="59"/>
        <end position="79"/>
    </location>
</feature>
<accession>A0AAP2CS03</accession>
<name>A0AAP2CS03_9RHOB</name>
<feature type="transmembrane region" description="Helical" evidence="6">
    <location>
        <begin position="168"/>
        <end position="186"/>
    </location>
</feature>
<evidence type="ECO:0000256" key="6">
    <source>
        <dbReference type="SAM" id="Phobius"/>
    </source>
</evidence>
<evidence type="ECO:0000259" key="7">
    <source>
        <dbReference type="Pfam" id="PF00892"/>
    </source>
</evidence>
<feature type="transmembrane region" description="Helical" evidence="6">
    <location>
        <begin position="136"/>
        <end position="156"/>
    </location>
</feature>
<sequence length="282" mass="30436">MALSMAAFTINDAAIKVIMTQVPFYQTIFLRGVFTTLGIVLLAYLLGQRSLGLARQDRMRIFLRAGADVGATLFFLTALRQMPLANVTAILQTAPLTITLAGAVFLGDPVGWRRWLAILVGFAGVMMIVQPGTEGFSFFSLYALIAVCFVTLRDYVTRGLSEDTSSMTVAGINALAVTLCAGIGSMGEVWQPVTGANLRYLAISITAIIGAYYFSVATMRVGELSFVSPFRYTSLVWALVLGYFTFGDFPGPLTLFGAFTVVAMGIYTIYREGQLARAPASD</sequence>
<keyword evidence="3 6" id="KW-0812">Transmembrane</keyword>
<feature type="transmembrane region" description="Helical" evidence="6">
    <location>
        <begin position="229"/>
        <end position="246"/>
    </location>
</feature>
<keyword evidence="9" id="KW-1185">Reference proteome</keyword>